<evidence type="ECO:0000256" key="1">
    <source>
        <dbReference type="ARBA" id="ARBA00022741"/>
    </source>
</evidence>
<dbReference type="NCBIfam" id="TIGR00277">
    <property type="entry name" value="HDIG"/>
    <property type="match status" value="1"/>
</dbReference>
<dbReference type="AlphaFoldDB" id="A0A0D0GKH2"/>
<dbReference type="InterPro" id="IPR050124">
    <property type="entry name" value="tRNA_CCA-adding_enzyme"/>
</dbReference>
<dbReference type="RefSeq" id="WP_041886478.1">
    <property type="nucleotide sequence ID" value="NZ_CP157278.1"/>
</dbReference>
<comment type="caution">
    <text evidence="3">The sequence shown here is derived from an EMBL/GenBank/DDBJ whole genome shotgun (WGS) entry which is preliminary data.</text>
</comment>
<feature type="domain" description="HD" evidence="2">
    <location>
        <begin position="60"/>
        <end position="133"/>
    </location>
</feature>
<dbReference type="Gene3D" id="1.10.3090.10">
    <property type="entry name" value="cca-adding enzyme, domain 2"/>
    <property type="match status" value="1"/>
</dbReference>
<dbReference type="STRING" id="1503925.TH53_23925"/>
<evidence type="ECO:0000313" key="3">
    <source>
        <dbReference type="EMBL" id="KIO74876.1"/>
    </source>
</evidence>
<dbReference type="PANTHER" id="PTHR47545">
    <property type="entry name" value="MULTIFUNCTIONAL CCA PROTEIN"/>
    <property type="match status" value="1"/>
</dbReference>
<organism evidence="3 4">
    <name type="scientific">Pedobacter lusitanus</name>
    <dbReference type="NCBI Taxonomy" id="1503925"/>
    <lineage>
        <taxon>Bacteria</taxon>
        <taxon>Pseudomonadati</taxon>
        <taxon>Bacteroidota</taxon>
        <taxon>Sphingobacteriia</taxon>
        <taxon>Sphingobacteriales</taxon>
        <taxon>Sphingobacteriaceae</taxon>
        <taxon>Pedobacter</taxon>
    </lineage>
</organism>
<protein>
    <submittedName>
        <fullName evidence="3">Poly(A) polymerase</fullName>
    </submittedName>
</protein>
<dbReference type="InterPro" id="IPR027417">
    <property type="entry name" value="P-loop_NTPase"/>
</dbReference>
<dbReference type="Pfam" id="PF13671">
    <property type="entry name" value="AAA_33"/>
    <property type="match status" value="1"/>
</dbReference>
<dbReference type="SUPFAM" id="SSF52540">
    <property type="entry name" value="P-loop containing nucleoside triphosphate hydrolases"/>
    <property type="match status" value="1"/>
</dbReference>
<evidence type="ECO:0000313" key="4">
    <source>
        <dbReference type="Proteomes" id="UP000032049"/>
    </source>
</evidence>
<accession>A0A0D0GKH2</accession>
<reference evidence="3 4" key="1">
    <citation type="submission" date="2015-01" db="EMBL/GenBank/DDBJ databases">
        <title>Draft genome sequence of Pedobacter sp. NL19 isolated from sludge of an effluent treatment pond in an abandoned uranium mine.</title>
        <authorList>
            <person name="Santos T."/>
            <person name="Caetano T."/>
            <person name="Covas C."/>
            <person name="Cruz A."/>
            <person name="Mendo S."/>
        </authorList>
    </citation>
    <scope>NUCLEOTIDE SEQUENCE [LARGE SCALE GENOMIC DNA]</scope>
    <source>
        <strain evidence="3 4">NL19</strain>
    </source>
</reference>
<dbReference type="Gene3D" id="3.40.50.300">
    <property type="entry name" value="P-loop containing nucleotide triphosphate hydrolases"/>
    <property type="match status" value="1"/>
</dbReference>
<keyword evidence="4" id="KW-1185">Reference proteome</keyword>
<dbReference type="EMBL" id="JXRA01000128">
    <property type="protein sequence ID" value="KIO74876.1"/>
    <property type="molecule type" value="Genomic_DNA"/>
</dbReference>
<dbReference type="GO" id="GO:0000166">
    <property type="term" value="F:nucleotide binding"/>
    <property type="evidence" value="ECO:0007669"/>
    <property type="project" value="UniProtKB-KW"/>
</dbReference>
<dbReference type="InterPro" id="IPR006674">
    <property type="entry name" value="HD_domain"/>
</dbReference>
<dbReference type="Pfam" id="PF01966">
    <property type="entry name" value="HD"/>
    <property type="match status" value="1"/>
</dbReference>
<gene>
    <name evidence="3" type="ORF">TH53_23925</name>
</gene>
<dbReference type="OrthoDB" id="9805698at2"/>
<dbReference type="Proteomes" id="UP000032049">
    <property type="component" value="Unassembled WGS sequence"/>
</dbReference>
<dbReference type="PANTHER" id="PTHR47545:SF1">
    <property type="entry name" value="MULTIFUNCTIONAL CCA PROTEIN"/>
    <property type="match status" value="1"/>
</dbReference>
<proteinExistence type="predicted"/>
<dbReference type="CDD" id="cd00077">
    <property type="entry name" value="HDc"/>
    <property type="match status" value="1"/>
</dbReference>
<dbReference type="InterPro" id="IPR006675">
    <property type="entry name" value="HDIG_dom"/>
</dbReference>
<keyword evidence="1" id="KW-0547">Nucleotide-binding</keyword>
<dbReference type="InterPro" id="IPR003607">
    <property type="entry name" value="HD/PDEase_dom"/>
</dbReference>
<dbReference type="SUPFAM" id="SSF109604">
    <property type="entry name" value="HD-domain/PDEase-like"/>
    <property type="match status" value="1"/>
</dbReference>
<evidence type="ECO:0000259" key="2">
    <source>
        <dbReference type="Pfam" id="PF01966"/>
    </source>
</evidence>
<sequence>MWTISQNKEWAKLESKFDWVARMKEVPQDAFYHAEGDVAVHTQMVLNALIQEDAFKKLNVQEQEILWAAALLHDVEKYSTTNIEEDGRIASPGHARKGAMTARQILYQHESAPSLEIREQIAGLVRYHGLPLWIFEKPDPLKSLIKVSMEVNLQWLVLLARADMLGRLCNDQEEMLYRIDCFEAYCREYDCWDSPRNFVNSEAKMYYLSHESSYLDYVPFELPSFQVILMSGLPGAGKDTFIKKYYSDMPVISLDHIRNEKGIRPTDKSGNGQVIQEAKEQARIFLRKKQGFVWNATNVTRQMRGQLIDLFVSYKATVNIVYLEVPFQQLYVQNRNRDARVPDAVLDRLIHKLEVPALWEAHHVFYS</sequence>
<name>A0A0D0GKH2_9SPHI</name>